<proteinExistence type="predicted"/>
<dbReference type="SUPFAM" id="SSF52200">
    <property type="entry name" value="Toll/Interleukin receptor TIR domain"/>
    <property type="match status" value="1"/>
</dbReference>
<dbReference type="InterPro" id="IPR052754">
    <property type="entry name" value="NTPase_KAP_P-loop"/>
</dbReference>
<evidence type="ECO:0008006" key="5">
    <source>
        <dbReference type="Google" id="ProtNLM"/>
    </source>
</evidence>
<sequence length="590" mass="65406">MHRVGDTGGECLAAQTGVERSPVKIRLIADQAIGETDQRDVDGLGFDVYARVLASAATDTRGPFTIGVFGEWGTGKTSLIRMVERNLSADENVVTVWFNAWRYEQEEHPIVPLVGTIVRALEEHAGLSGRFGEAGRRLVRSLRAIAYGFSAKSKVQVPGFAEFEASFVAKDMIDRNAKLTPDPLLDRSLYFGAFNSLENVKLREDLRVIILIDDLDRCFPDQAIRLLESIKLVLAQPGFIFVLGVARKVVEGYLQHRYSSEYGIADFKGELYLDKIVQLPFHIPPSTNRMAEFCRTLLADQPADLVAELQPVLPSVADALGGNPRAVIRFINNILIDHAISSALPESGEGGIPIRYFAVSRCLEHRWPDVFEALTTSDQLADDVANWTPESYADKALGSGTDSLVATKLVSDRELRQLLTGAQGRDWLTDPVLRQASVSFLVTRQRLSRLDTSEIRIRYDAFVSFPDEDRPIVIEIVERLTEAGVRVYFDEHIPLGARWEEALNTSLDQADTLLYCVGKTTGAATGQLLEYDTVTSRPGFSIIPVILPGANTETLPDALRSRQWLDFRTGVTDSGMKRLISTLHSKSRRG</sequence>
<dbReference type="PANTHER" id="PTHR22674">
    <property type="entry name" value="NTPASE, KAP FAMILY P-LOOP DOMAIN-CONTAINING 1"/>
    <property type="match status" value="1"/>
</dbReference>
<dbReference type="AlphaFoldDB" id="K0JX51"/>
<accession>K0JX51</accession>
<dbReference type="PANTHER" id="PTHR22674:SF6">
    <property type="entry name" value="NTPASE KAP FAMILY P-LOOP DOMAIN-CONTAINING PROTEIN 1"/>
    <property type="match status" value="1"/>
</dbReference>
<dbReference type="HOGENOM" id="CLU_462221_0_0_11"/>
<dbReference type="Pfam" id="PF13676">
    <property type="entry name" value="TIR_2"/>
    <property type="match status" value="1"/>
</dbReference>
<gene>
    <name evidence="3" type="ordered locus">BN6_20270</name>
</gene>
<evidence type="ECO:0000259" key="2">
    <source>
        <dbReference type="Pfam" id="PF13676"/>
    </source>
</evidence>
<feature type="domain" description="TIR" evidence="2">
    <location>
        <begin position="462"/>
        <end position="579"/>
    </location>
</feature>
<dbReference type="BioCyc" id="SESP1179773:BN6_RS09960-MONOMER"/>
<dbReference type="SUPFAM" id="SSF52540">
    <property type="entry name" value="P-loop containing nucleoside triphosphate hydrolases"/>
    <property type="match status" value="1"/>
</dbReference>
<evidence type="ECO:0000313" key="3">
    <source>
        <dbReference type="EMBL" id="CCH29349.1"/>
    </source>
</evidence>
<dbReference type="Pfam" id="PF07693">
    <property type="entry name" value="KAP_NTPase"/>
    <property type="match status" value="1"/>
</dbReference>
<organism evidence="3 4">
    <name type="scientific">Saccharothrix espanaensis (strain ATCC 51144 / DSM 44229 / JCM 9112 / NBRC 15066 / NRRL 15764)</name>
    <dbReference type="NCBI Taxonomy" id="1179773"/>
    <lineage>
        <taxon>Bacteria</taxon>
        <taxon>Bacillati</taxon>
        <taxon>Actinomycetota</taxon>
        <taxon>Actinomycetes</taxon>
        <taxon>Pseudonocardiales</taxon>
        <taxon>Pseudonocardiaceae</taxon>
        <taxon>Saccharothrix</taxon>
    </lineage>
</organism>
<dbReference type="EMBL" id="HE804045">
    <property type="protein sequence ID" value="CCH29349.1"/>
    <property type="molecule type" value="Genomic_DNA"/>
</dbReference>
<evidence type="ECO:0000259" key="1">
    <source>
        <dbReference type="Pfam" id="PF07693"/>
    </source>
</evidence>
<dbReference type="InterPro" id="IPR027417">
    <property type="entry name" value="P-loop_NTPase"/>
</dbReference>
<dbReference type="eggNOG" id="COG4928">
    <property type="taxonomic scope" value="Bacteria"/>
</dbReference>
<dbReference type="Gene3D" id="3.40.50.10140">
    <property type="entry name" value="Toll/interleukin-1 receptor homology (TIR) domain"/>
    <property type="match status" value="1"/>
</dbReference>
<dbReference type="InterPro" id="IPR035897">
    <property type="entry name" value="Toll_tir_struct_dom_sf"/>
</dbReference>
<name>K0JX51_SACES</name>
<protein>
    <recommendedName>
        <fullName evidence="5">TIR domain-containing protein</fullName>
    </recommendedName>
</protein>
<feature type="domain" description="KAP NTPase" evidence="1">
    <location>
        <begin position="47"/>
        <end position="336"/>
    </location>
</feature>
<reference evidence="3 4" key="1">
    <citation type="journal article" date="2012" name="BMC Genomics">
        <title>Complete genome sequence of Saccharothrix espanaensis DSM 44229T and comparison to the other completely sequenced Pseudonocardiaceae.</title>
        <authorList>
            <person name="Strobel T."/>
            <person name="Al-Dilaimi A."/>
            <person name="Blom J."/>
            <person name="Gessner A."/>
            <person name="Kalinowski J."/>
            <person name="Luzhetska M."/>
            <person name="Puhler A."/>
            <person name="Szczepanowski R."/>
            <person name="Bechthold A."/>
            <person name="Ruckert C."/>
        </authorList>
    </citation>
    <scope>NUCLEOTIDE SEQUENCE [LARGE SCALE GENOMIC DNA]</scope>
    <source>
        <strain evidence="4">ATCC 51144 / DSM 44229 / JCM 9112 / NBRC 15066 / NRRL 15764</strain>
    </source>
</reference>
<dbReference type="InterPro" id="IPR000157">
    <property type="entry name" value="TIR_dom"/>
</dbReference>
<dbReference type="InterPro" id="IPR011646">
    <property type="entry name" value="KAP_P-loop"/>
</dbReference>
<keyword evidence="4" id="KW-1185">Reference proteome</keyword>
<dbReference type="Gene3D" id="3.40.50.300">
    <property type="entry name" value="P-loop containing nucleotide triphosphate hydrolases"/>
    <property type="match status" value="1"/>
</dbReference>
<evidence type="ECO:0000313" key="4">
    <source>
        <dbReference type="Proteomes" id="UP000006281"/>
    </source>
</evidence>
<dbReference type="GO" id="GO:0007165">
    <property type="term" value="P:signal transduction"/>
    <property type="evidence" value="ECO:0007669"/>
    <property type="project" value="InterPro"/>
</dbReference>
<dbReference type="PATRIC" id="fig|1179773.3.peg.2034"/>
<dbReference type="KEGG" id="sesp:BN6_20270"/>
<dbReference type="Proteomes" id="UP000006281">
    <property type="component" value="Chromosome"/>
</dbReference>